<dbReference type="RefSeq" id="XP_017992434.1">
    <property type="nucleotide sequence ID" value="XM_018135547.1"/>
</dbReference>
<evidence type="ECO:0000256" key="1">
    <source>
        <dbReference type="ARBA" id="ARBA00004127"/>
    </source>
</evidence>
<name>A0A0M9VPV8_9BASI</name>
<keyword evidence="4 13" id="KW-0808">Transferase</keyword>
<protein>
    <recommendedName>
        <fullName evidence="13">Phosphatidylethanolamine N-methyltransferase</fullName>
        <shortName evidence="13">PEAMT</shortName>
        <ecNumber evidence="13">2.1.1.17</ecNumber>
    </recommendedName>
</protein>
<evidence type="ECO:0000256" key="5">
    <source>
        <dbReference type="ARBA" id="ARBA00022691"/>
    </source>
</evidence>
<keyword evidence="5 13" id="KW-0949">S-adenosyl-L-methionine</keyword>
<dbReference type="GO" id="GO:0004608">
    <property type="term" value="F:phosphatidylethanolamine N-methyltransferase activity"/>
    <property type="evidence" value="ECO:0007669"/>
    <property type="project" value="UniProtKB-UniRule"/>
</dbReference>
<feature type="region of interest" description="Disordered" evidence="14">
    <location>
        <begin position="334"/>
        <end position="393"/>
    </location>
</feature>
<feature type="transmembrane region" description="Helical" evidence="13">
    <location>
        <begin position="100"/>
        <end position="123"/>
    </location>
</feature>
<evidence type="ECO:0000256" key="12">
    <source>
        <dbReference type="ARBA" id="ARBA00023264"/>
    </source>
</evidence>
<reference evidence="15 16" key="1">
    <citation type="submission" date="2015-07" db="EMBL/GenBank/DDBJ databases">
        <title>Draft Genome Sequence of Malassezia furfur CBS1878 and Malassezia pachydermatis CBS1879.</title>
        <authorList>
            <person name="Triana S."/>
            <person name="Ohm R."/>
            <person name="Gonzalez A."/>
            <person name="DeCock H."/>
            <person name="Restrepo S."/>
            <person name="Celis A."/>
        </authorList>
    </citation>
    <scope>NUCLEOTIDE SEQUENCE [LARGE SCALE GENOMIC DNA]</scope>
    <source>
        <strain evidence="15 16">CBS 1879</strain>
    </source>
</reference>
<dbReference type="OrthoDB" id="4583at2759"/>
<evidence type="ECO:0000256" key="8">
    <source>
        <dbReference type="ARBA" id="ARBA00022989"/>
    </source>
</evidence>
<keyword evidence="12 13" id="KW-1208">Phospholipid metabolism</keyword>
<feature type="region of interest" description="Disordered" evidence="14">
    <location>
        <begin position="1"/>
        <end position="45"/>
    </location>
</feature>
<evidence type="ECO:0000256" key="7">
    <source>
        <dbReference type="ARBA" id="ARBA00022824"/>
    </source>
</evidence>
<dbReference type="PANTHER" id="PTHR32138">
    <property type="entry name" value="PHOSPHATIDYLETHANOLAMINE N-METHYLTRANSFERASE"/>
    <property type="match status" value="1"/>
</dbReference>
<feature type="transmembrane region" description="Helical" evidence="13">
    <location>
        <begin position="502"/>
        <end position="523"/>
    </location>
</feature>
<dbReference type="Proteomes" id="UP000037751">
    <property type="component" value="Unassembled WGS sequence"/>
</dbReference>
<dbReference type="Pfam" id="PF04191">
    <property type="entry name" value="PEMT"/>
    <property type="match status" value="2"/>
</dbReference>
<keyword evidence="11 13" id="KW-0594">Phospholipid biosynthesis</keyword>
<evidence type="ECO:0000256" key="6">
    <source>
        <dbReference type="ARBA" id="ARBA00022692"/>
    </source>
</evidence>
<proteinExistence type="inferred from homology"/>
<keyword evidence="6 13" id="KW-0812">Transmembrane</keyword>
<evidence type="ECO:0000256" key="3">
    <source>
        <dbReference type="ARBA" id="ARBA00022603"/>
    </source>
</evidence>
<keyword evidence="2 13" id="KW-0444">Lipid biosynthesis</keyword>
<evidence type="ECO:0000256" key="11">
    <source>
        <dbReference type="ARBA" id="ARBA00023209"/>
    </source>
</evidence>
<feature type="transmembrane region" description="Helical" evidence="13">
    <location>
        <begin position="421"/>
        <end position="439"/>
    </location>
</feature>
<comment type="similarity">
    <text evidence="13">Belongs to the class VI-like SAM-binding methyltransferase superfamily. CHO2 family.</text>
</comment>
<dbReference type="STRING" id="77020.A0A0M9VPV8"/>
<evidence type="ECO:0000313" key="15">
    <source>
        <dbReference type="EMBL" id="KOS14802.1"/>
    </source>
</evidence>
<dbReference type="PIRSF" id="PIRSF000383">
    <property type="entry name" value="PEAMT"/>
    <property type="match status" value="1"/>
</dbReference>
<feature type="transmembrane region" description="Helical" evidence="13">
    <location>
        <begin position="590"/>
        <end position="623"/>
    </location>
</feature>
<comment type="catalytic activity">
    <reaction evidence="13">
        <text>a 1,2-diacyl-sn-glycero-3-phosphoethanolamine + S-adenosyl-L-methionine = a 1,2-diacyl-sn-glycero-3-phospho-N-methylethanolamine + S-adenosyl-L-homocysteine + H(+)</text>
        <dbReference type="Rhea" id="RHEA:11164"/>
        <dbReference type="ChEBI" id="CHEBI:15378"/>
        <dbReference type="ChEBI" id="CHEBI:57856"/>
        <dbReference type="ChEBI" id="CHEBI:59789"/>
        <dbReference type="ChEBI" id="CHEBI:64573"/>
        <dbReference type="ChEBI" id="CHEBI:64612"/>
        <dbReference type="EC" id="2.1.1.17"/>
    </reaction>
</comment>
<feature type="transmembrane region" description="Helical" evidence="13">
    <location>
        <begin position="210"/>
        <end position="231"/>
    </location>
</feature>
<comment type="function">
    <text evidence="13">Catalyzes the first step of the methylation pathway of phosphatidylcholine biosynthesis, the SAM-dependent methylation of phosphatidylethanolamine (PE) to phosphatidylmonomethylethanolamine (PMME).</text>
</comment>
<dbReference type="EC" id="2.1.1.17" evidence="13"/>
<dbReference type="PANTHER" id="PTHR32138:SF0">
    <property type="entry name" value="PHOSPHATIDYLETHANOLAMINE N-METHYLTRANSFERASE"/>
    <property type="match status" value="1"/>
</dbReference>
<evidence type="ECO:0000256" key="13">
    <source>
        <dbReference type="RuleBase" id="RU361122"/>
    </source>
</evidence>
<keyword evidence="16" id="KW-1185">Reference proteome</keyword>
<feature type="transmembrane region" description="Helical" evidence="13">
    <location>
        <begin position="283"/>
        <end position="308"/>
    </location>
</feature>
<feature type="compositionally biased region" description="Low complexity" evidence="14">
    <location>
        <begin position="371"/>
        <end position="393"/>
    </location>
</feature>
<comment type="pathway">
    <text evidence="13">Phospholipid metabolism; phosphatidylcholine biosynthesis.</text>
</comment>
<organism evidence="15 16">
    <name type="scientific">Malassezia pachydermatis</name>
    <dbReference type="NCBI Taxonomy" id="77020"/>
    <lineage>
        <taxon>Eukaryota</taxon>
        <taxon>Fungi</taxon>
        <taxon>Dikarya</taxon>
        <taxon>Basidiomycota</taxon>
        <taxon>Ustilaginomycotina</taxon>
        <taxon>Malasseziomycetes</taxon>
        <taxon>Malasseziales</taxon>
        <taxon>Malasseziaceae</taxon>
        <taxon>Malassezia</taxon>
    </lineage>
</organism>
<dbReference type="PROSITE" id="PS51598">
    <property type="entry name" value="SAM_CHO2"/>
    <property type="match status" value="1"/>
</dbReference>
<keyword evidence="10 13" id="KW-0472">Membrane</keyword>
<sequence length="962" mass="107922">MAGVSETSMDEGLRQRIKSSSKAEVTDSMHSGGSTPTKPKASPMLGRTPDGRLFHVMETPDMVTSIFRPDTPKTPLDFVTIVSLLFQLLLYARLSRESAQVFFVVYFAFWRIAYNGGLGYVLTLQSTSRWLVRLFERKGWMDAAKCPRIHSWIEKQLKVKLGASYDMSSMPIDFSVWIFFRSLVDVILLNDFTAYSLFGLSHMHGPGPDGWGMLAVRWVIGLLFILFNVWVKMDAHRVVKDYAWYWGDCFFMCLQNLVFDGVYEVAPDPMYSIGYAGYYGLSLLTGSYTVLFVSIAAHTSQLLFLVFFENPHMERLYGERRPIAARMTAKDEALASSQRESTTSSRSASTSSASSAGHSTVGDTTSSGLESSTAPTSMPSSATSTMASSTSTSNTHDLHYRLFRYDVVLFSHLDLFRASDFLLVVSVIYALVPLVLSSVRGSAALVLLGVHALLWRLFYSFGLGWALRKQSRSKWIVRHFLKHYHYDDPQSAVLEAFDQWKVIYNVSLIMTYLSFATLAWHSYVPWTSGSIRLRYVLGIGLLALHAWSARSSFRVLGPYGWLYGDFFIDNYQKQLSYTGIYRFLNNPERIMGGAAFFGMALLSGSPMVAVAAIVSHLCHWWFLRYVESPHMHRVYGSAVRQASGVSKQLQRLVPADWRKAARPSVQELQSALTKAQTMVDQLVQRSLPQVERLVDDTRTMLQLQADRLLHVRTGDDMRMIDASKYSIVPVASALTQQARFHVGEPIPVHWTAAHNHSRRDWIGLYSLNTLASHPDGRHDALLVTCVSSRGKWVGVAEDEWEGNTHSGMTQGPLGTHGVSQLHDNAQLMSGVSVFRGSKLPWSPGTYELRYHHDGTHDVLARSEPFTIYVDSPQDPTSFTETYTILTRLVHFALAGQPAINDAKYQSADKDDLTLWTKDEVQHIADGIRSAFHVDFANEVILANANVASLSRDIIAARQLLPL</sequence>
<evidence type="ECO:0000256" key="9">
    <source>
        <dbReference type="ARBA" id="ARBA00023098"/>
    </source>
</evidence>
<dbReference type="UniPathway" id="UPA00753"/>
<keyword evidence="8 13" id="KW-1133">Transmembrane helix</keyword>
<dbReference type="EMBL" id="LGAV01000003">
    <property type="protein sequence ID" value="KOS14802.1"/>
    <property type="molecule type" value="Genomic_DNA"/>
</dbReference>
<dbReference type="InterPro" id="IPR007318">
    <property type="entry name" value="Phopholipid_MeTrfase"/>
</dbReference>
<dbReference type="VEuPathDB" id="FungiDB:Malapachy_1035"/>
<feature type="compositionally biased region" description="Polar residues" evidence="14">
    <location>
        <begin position="361"/>
        <end position="370"/>
    </location>
</feature>
<dbReference type="GO" id="GO:0006656">
    <property type="term" value="P:phosphatidylcholine biosynthetic process"/>
    <property type="evidence" value="ECO:0007669"/>
    <property type="project" value="UniProtKB-UniRule"/>
</dbReference>
<dbReference type="GeneID" id="28727422"/>
<gene>
    <name evidence="15" type="ORF">Malapachy_1035</name>
</gene>
<dbReference type="GO" id="GO:0005789">
    <property type="term" value="C:endoplasmic reticulum membrane"/>
    <property type="evidence" value="ECO:0007669"/>
    <property type="project" value="UniProtKB-SubCell"/>
</dbReference>
<feature type="compositionally biased region" description="Low complexity" evidence="14">
    <location>
        <begin position="335"/>
        <end position="360"/>
    </location>
</feature>
<dbReference type="InterPro" id="IPR016219">
    <property type="entry name" value="Phosphatid-EA_MeTrfase_fun"/>
</dbReference>
<comment type="caution">
    <text evidence="13">Lacks conserved residue(s) required for the propagation of feature annotation.</text>
</comment>
<comment type="caution">
    <text evidence="15">The sequence shown here is derived from an EMBL/GenBank/DDBJ whole genome shotgun (WGS) entry which is preliminary data.</text>
</comment>
<evidence type="ECO:0000256" key="14">
    <source>
        <dbReference type="SAM" id="MobiDB-lite"/>
    </source>
</evidence>
<evidence type="ECO:0000256" key="4">
    <source>
        <dbReference type="ARBA" id="ARBA00022679"/>
    </source>
</evidence>
<feature type="transmembrane region" description="Helical" evidence="13">
    <location>
        <begin position="174"/>
        <end position="198"/>
    </location>
</feature>
<evidence type="ECO:0000313" key="16">
    <source>
        <dbReference type="Proteomes" id="UP000037751"/>
    </source>
</evidence>
<feature type="transmembrane region" description="Helical" evidence="13">
    <location>
        <begin position="445"/>
        <end position="467"/>
    </location>
</feature>
<accession>A0A0M9VPV8</accession>
<keyword evidence="9 13" id="KW-0443">Lipid metabolism</keyword>
<keyword evidence="3 13" id="KW-0489">Methyltransferase</keyword>
<keyword evidence="7 13" id="KW-0256">Endoplasmic reticulum</keyword>
<dbReference type="GO" id="GO:0032259">
    <property type="term" value="P:methylation"/>
    <property type="evidence" value="ECO:0007669"/>
    <property type="project" value="UniProtKB-KW"/>
</dbReference>
<dbReference type="AlphaFoldDB" id="A0A0M9VPV8"/>
<feature type="compositionally biased region" description="Polar residues" evidence="14">
    <location>
        <begin position="18"/>
        <end position="37"/>
    </location>
</feature>
<evidence type="ECO:0000256" key="2">
    <source>
        <dbReference type="ARBA" id="ARBA00022516"/>
    </source>
</evidence>
<comment type="subcellular location">
    <subcellularLocation>
        <location evidence="1">Endomembrane system</location>
        <topology evidence="1">Multi-pass membrane protein</topology>
    </subcellularLocation>
    <subcellularLocation>
        <location evidence="13">Endoplasmic reticulum membrane</location>
        <topology evidence="13">Multi-pass membrane protein</topology>
    </subcellularLocation>
</comment>
<evidence type="ECO:0000256" key="10">
    <source>
        <dbReference type="ARBA" id="ARBA00023136"/>
    </source>
</evidence>